<proteinExistence type="predicted"/>
<feature type="domain" description="Inner membrane protein YgaP-like transmembrane" evidence="2">
    <location>
        <begin position="5"/>
        <end position="68"/>
    </location>
</feature>
<dbReference type="AlphaFoldDB" id="A0A7J5TYU8"/>
<gene>
    <name evidence="3" type="ORF">F5984_14305</name>
</gene>
<protein>
    <submittedName>
        <fullName evidence="3">DUF2892 domain-containing protein</fullName>
    </submittedName>
</protein>
<keyword evidence="1" id="KW-0472">Membrane</keyword>
<dbReference type="Pfam" id="PF11127">
    <property type="entry name" value="YgaP-like_TM"/>
    <property type="match status" value="1"/>
</dbReference>
<dbReference type="RefSeq" id="WP_152124919.1">
    <property type="nucleotide sequence ID" value="NZ_WELI01000005.1"/>
</dbReference>
<evidence type="ECO:0000313" key="4">
    <source>
        <dbReference type="Proteomes" id="UP000488299"/>
    </source>
</evidence>
<sequence>MSFVKNVGFVDQMVRALLIIDILVAYLMGFITGLSAFMLAALALVLTVTCLMGYCPVYRLLGLSTRHEEQNTRL</sequence>
<feature type="transmembrane region" description="Helical" evidence="1">
    <location>
        <begin position="12"/>
        <end position="31"/>
    </location>
</feature>
<keyword evidence="1" id="KW-0812">Transmembrane</keyword>
<evidence type="ECO:0000259" key="2">
    <source>
        <dbReference type="Pfam" id="PF11127"/>
    </source>
</evidence>
<evidence type="ECO:0000256" key="1">
    <source>
        <dbReference type="SAM" id="Phobius"/>
    </source>
</evidence>
<keyword evidence="1" id="KW-1133">Transmembrane helix</keyword>
<feature type="transmembrane region" description="Helical" evidence="1">
    <location>
        <begin position="37"/>
        <end position="57"/>
    </location>
</feature>
<dbReference type="EMBL" id="WELI01000005">
    <property type="protein sequence ID" value="KAB7730329.1"/>
    <property type="molecule type" value="Genomic_DNA"/>
</dbReference>
<name>A0A7J5TYU8_9BACT</name>
<dbReference type="Proteomes" id="UP000488299">
    <property type="component" value="Unassembled WGS sequence"/>
</dbReference>
<keyword evidence="4" id="KW-1185">Reference proteome</keyword>
<organism evidence="3 4">
    <name type="scientific">Rudanella paleaurantiibacter</name>
    <dbReference type="NCBI Taxonomy" id="2614655"/>
    <lineage>
        <taxon>Bacteria</taxon>
        <taxon>Pseudomonadati</taxon>
        <taxon>Bacteroidota</taxon>
        <taxon>Cytophagia</taxon>
        <taxon>Cytophagales</taxon>
        <taxon>Cytophagaceae</taxon>
        <taxon>Rudanella</taxon>
    </lineage>
</organism>
<evidence type="ECO:0000313" key="3">
    <source>
        <dbReference type="EMBL" id="KAB7730329.1"/>
    </source>
</evidence>
<comment type="caution">
    <text evidence="3">The sequence shown here is derived from an EMBL/GenBank/DDBJ whole genome shotgun (WGS) entry which is preliminary data.</text>
</comment>
<reference evidence="3 4" key="1">
    <citation type="submission" date="2019-10" db="EMBL/GenBank/DDBJ databases">
        <title>Rudanella paleaurantiibacter sp. nov., isolated from sludge.</title>
        <authorList>
            <person name="Xu S.Q."/>
        </authorList>
    </citation>
    <scope>NUCLEOTIDE SEQUENCE [LARGE SCALE GENOMIC DNA]</scope>
    <source>
        <strain evidence="3 4">HX-22-17</strain>
    </source>
</reference>
<accession>A0A7J5TYU8</accession>
<dbReference type="InterPro" id="IPR021309">
    <property type="entry name" value="YgaP-like_TM"/>
</dbReference>